<evidence type="ECO:0000313" key="9">
    <source>
        <dbReference type="Proteomes" id="UP001246372"/>
    </source>
</evidence>
<proteinExistence type="predicted"/>
<dbReference type="InterPro" id="IPR036097">
    <property type="entry name" value="HisK_dim/P_sf"/>
</dbReference>
<dbReference type="PANTHER" id="PTHR43711:SF31">
    <property type="entry name" value="HISTIDINE KINASE"/>
    <property type="match status" value="1"/>
</dbReference>
<dbReference type="SUPFAM" id="SSF55874">
    <property type="entry name" value="ATPase domain of HSP90 chaperone/DNA topoisomerase II/histidine kinase"/>
    <property type="match status" value="1"/>
</dbReference>
<dbReference type="PROSITE" id="PS50109">
    <property type="entry name" value="HIS_KIN"/>
    <property type="match status" value="1"/>
</dbReference>
<dbReference type="InterPro" id="IPR005467">
    <property type="entry name" value="His_kinase_dom"/>
</dbReference>
<evidence type="ECO:0000256" key="5">
    <source>
        <dbReference type="ARBA" id="ARBA00023012"/>
    </source>
</evidence>
<dbReference type="GO" id="GO:0016301">
    <property type="term" value="F:kinase activity"/>
    <property type="evidence" value="ECO:0007669"/>
    <property type="project" value="UniProtKB-KW"/>
</dbReference>
<dbReference type="SUPFAM" id="SSF47384">
    <property type="entry name" value="Homodimeric domain of signal transducing histidine kinase"/>
    <property type="match status" value="1"/>
</dbReference>
<comment type="catalytic activity">
    <reaction evidence="1">
        <text>ATP + protein L-histidine = ADP + protein N-phospho-L-histidine.</text>
        <dbReference type="EC" id="2.7.13.3"/>
    </reaction>
</comment>
<evidence type="ECO:0000256" key="2">
    <source>
        <dbReference type="ARBA" id="ARBA00012438"/>
    </source>
</evidence>
<dbReference type="InterPro" id="IPR050736">
    <property type="entry name" value="Sensor_HK_Regulatory"/>
</dbReference>
<protein>
    <recommendedName>
        <fullName evidence="2">histidine kinase</fullName>
        <ecNumber evidence="2">2.7.13.3</ecNumber>
    </recommendedName>
</protein>
<dbReference type="Gene3D" id="1.10.287.130">
    <property type="match status" value="1"/>
</dbReference>
<dbReference type="InterPro" id="IPR004358">
    <property type="entry name" value="Sig_transdc_His_kin-like_C"/>
</dbReference>
<dbReference type="InterPro" id="IPR003594">
    <property type="entry name" value="HATPase_dom"/>
</dbReference>
<dbReference type="InterPro" id="IPR019734">
    <property type="entry name" value="TPR_rpt"/>
</dbReference>
<keyword evidence="5" id="KW-0902">Two-component regulatory system</keyword>
<dbReference type="InterPro" id="IPR011990">
    <property type="entry name" value="TPR-like_helical_dom_sf"/>
</dbReference>
<dbReference type="SMART" id="SM00028">
    <property type="entry name" value="TPR"/>
    <property type="match status" value="3"/>
</dbReference>
<name>A0ABU3P9J5_9BURK</name>
<feature type="coiled-coil region" evidence="6">
    <location>
        <begin position="341"/>
        <end position="368"/>
    </location>
</feature>
<dbReference type="Gene3D" id="3.30.565.10">
    <property type="entry name" value="Histidine kinase-like ATPase, C-terminal domain"/>
    <property type="match status" value="1"/>
</dbReference>
<evidence type="ECO:0000256" key="3">
    <source>
        <dbReference type="ARBA" id="ARBA00022679"/>
    </source>
</evidence>
<dbReference type="Gene3D" id="1.25.40.10">
    <property type="entry name" value="Tetratricopeptide repeat domain"/>
    <property type="match status" value="1"/>
</dbReference>
<keyword evidence="9" id="KW-1185">Reference proteome</keyword>
<dbReference type="InterPro" id="IPR036890">
    <property type="entry name" value="HATPase_C_sf"/>
</dbReference>
<evidence type="ECO:0000259" key="7">
    <source>
        <dbReference type="PROSITE" id="PS50109"/>
    </source>
</evidence>
<dbReference type="EMBL" id="JAVXZY010000002">
    <property type="protein sequence ID" value="MDT8999243.1"/>
    <property type="molecule type" value="Genomic_DNA"/>
</dbReference>
<dbReference type="RefSeq" id="WP_315649733.1">
    <property type="nucleotide sequence ID" value="NZ_JAVXZY010000002.1"/>
</dbReference>
<dbReference type="EC" id="2.7.13.3" evidence="2"/>
<dbReference type="SUPFAM" id="SSF48452">
    <property type="entry name" value="TPR-like"/>
    <property type="match status" value="1"/>
</dbReference>
<accession>A0ABU3P9J5</accession>
<sequence length="645" mass="71735">MAAAASGFAALPPLPPERERRGGWLAALRQAYLEAPDELQLWLPLAWQAHELDLTEQSQGAEADACSLDLVLLLCELLLQERRFDAVTRLLELALSWPVAADEQIAQAALLGLQCRMHWLFQRHGEALHCLARLTELTQHKAAPLAQAHQRRAFAQSLFAQREYRRAIELYHEAIALHRQAEPHGAWISMYSLIAAAQRSLGNSDAMLQAFRKNADEAAKQRRWWAASNACTGIAEEYAERGELALAEQALAEAQAFAERPSQRPLWLEKELWAVDAVCAALRQDHARAVAMMKRVIAHSDSSSWRDKSRRLRQLVPWQLRLGQAADAIATLEQAHALELEEAHEVDRKELASRLQRVELEHARAEQLRNAQHAAVLEARNQALERALAVQHELQTELIEASKLATLGHLLAGMSHELNTPLGVTLTAVSTVADLSRQLGSQIKQGSISRREFVQGLGQCENGAELARNNLERALELIATYRQLDSQPRHELWAQAQLDELIRSTWARSVDPRSALQLQVDADLRVPVHQEALCEILRQLFQNVERHAYPPGSSGQVLVQAQRLGETVSLSVTDQGRGIAPDFLPRIFDPYESTQFGQGRSGLGLFVARAAAVQGLEGKLRASSQPGLGCRFELSWPIGSLTRPA</sequence>
<keyword evidence="4 8" id="KW-0418">Kinase</keyword>
<comment type="caution">
    <text evidence="8">The sequence shown here is derived from an EMBL/GenBank/DDBJ whole genome shotgun (WGS) entry which is preliminary data.</text>
</comment>
<dbReference type="PRINTS" id="PR00344">
    <property type="entry name" value="BCTRLSENSOR"/>
</dbReference>
<organism evidence="8 9">
    <name type="scientific">Roseateles aquae</name>
    <dbReference type="NCBI Taxonomy" id="3077235"/>
    <lineage>
        <taxon>Bacteria</taxon>
        <taxon>Pseudomonadati</taxon>
        <taxon>Pseudomonadota</taxon>
        <taxon>Betaproteobacteria</taxon>
        <taxon>Burkholderiales</taxon>
        <taxon>Sphaerotilaceae</taxon>
        <taxon>Roseateles</taxon>
    </lineage>
</organism>
<evidence type="ECO:0000256" key="4">
    <source>
        <dbReference type="ARBA" id="ARBA00022777"/>
    </source>
</evidence>
<evidence type="ECO:0000256" key="6">
    <source>
        <dbReference type="SAM" id="Coils"/>
    </source>
</evidence>
<evidence type="ECO:0000313" key="8">
    <source>
        <dbReference type="EMBL" id="MDT8999243.1"/>
    </source>
</evidence>
<gene>
    <name evidence="8" type="ORF">RQP53_08185</name>
</gene>
<evidence type="ECO:0000256" key="1">
    <source>
        <dbReference type="ARBA" id="ARBA00000085"/>
    </source>
</evidence>
<dbReference type="Pfam" id="PF02518">
    <property type="entry name" value="HATPase_c"/>
    <property type="match status" value="1"/>
</dbReference>
<dbReference type="SMART" id="SM00387">
    <property type="entry name" value="HATPase_c"/>
    <property type="match status" value="1"/>
</dbReference>
<feature type="domain" description="Histidine kinase" evidence="7">
    <location>
        <begin position="413"/>
        <end position="640"/>
    </location>
</feature>
<keyword evidence="3" id="KW-0808">Transferase</keyword>
<dbReference type="PANTHER" id="PTHR43711">
    <property type="entry name" value="TWO-COMPONENT HISTIDINE KINASE"/>
    <property type="match status" value="1"/>
</dbReference>
<dbReference type="Proteomes" id="UP001246372">
    <property type="component" value="Unassembled WGS sequence"/>
</dbReference>
<reference evidence="8" key="1">
    <citation type="submission" date="2023-09" db="EMBL/GenBank/DDBJ databases">
        <title>Paucibacter sp. APW11 Genome sequencing and assembly.</title>
        <authorList>
            <person name="Kim I."/>
        </authorList>
    </citation>
    <scope>NUCLEOTIDE SEQUENCE</scope>
    <source>
        <strain evidence="8">APW11</strain>
    </source>
</reference>
<keyword evidence="6" id="KW-0175">Coiled coil</keyword>